<comment type="caution">
    <text evidence="1">The sequence shown here is derived from an EMBL/GenBank/DDBJ whole genome shotgun (WGS) entry which is preliminary data.</text>
</comment>
<keyword evidence="2" id="KW-1185">Reference proteome</keyword>
<accession>A0A9P9EYJ0</accession>
<dbReference type="Proteomes" id="UP000717696">
    <property type="component" value="Unassembled WGS sequence"/>
</dbReference>
<name>A0A9P9EYJ0_9HYPO</name>
<dbReference type="OrthoDB" id="5840532at2759"/>
<gene>
    <name evidence="1" type="ORF">B0J13DRAFT_621863</name>
</gene>
<protein>
    <submittedName>
        <fullName evidence="1">Uncharacterized protein</fullName>
    </submittedName>
</protein>
<reference evidence="1" key="1">
    <citation type="journal article" date="2021" name="Nat. Commun.">
        <title>Genetic determinants of endophytism in the Arabidopsis root mycobiome.</title>
        <authorList>
            <person name="Mesny F."/>
            <person name="Miyauchi S."/>
            <person name="Thiergart T."/>
            <person name="Pickel B."/>
            <person name="Atanasova L."/>
            <person name="Karlsson M."/>
            <person name="Huettel B."/>
            <person name="Barry K.W."/>
            <person name="Haridas S."/>
            <person name="Chen C."/>
            <person name="Bauer D."/>
            <person name="Andreopoulos W."/>
            <person name="Pangilinan J."/>
            <person name="LaButti K."/>
            <person name="Riley R."/>
            <person name="Lipzen A."/>
            <person name="Clum A."/>
            <person name="Drula E."/>
            <person name="Henrissat B."/>
            <person name="Kohler A."/>
            <person name="Grigoriev I.V."/>
            <person name="Martin F.M."/>
            <person name="Hacquard S."/>
        </authorList>
    </citation>
    <scope>NUCLEOTIDE SEQUENCE</scope>
    <source>
        <strain evidence="1">MPI-CAGE-AT-0021</strain>
    </source>
</reference>
<organism evidence="1 2">
    <name type="scientific">Dactylonectria estremocensis</name>
    <dbReference type="NCBI Taxonomy" id="1079267"/>
    <lineage>
        <taxon>Eukaryota</taxon>
        <taxon>Fungi</taxon>
        <taxon>Dikarya</taxon>
        <taxon>Ascomycota</taxon>
        <taxon>Pezizomycotina</taxon>
        <taxon>Sordariomycetes</taxon>
        <taxon>Hypocreomycetidae</taxon>
        <taxon>Hypocreales</taxon>
        <taxon>Nectriaceae</taxon>
        <taxon>Dactylonectria</taxon>
    </lineage>
</organism>
<proteinExistence type="predicted"/>
<dbReference type="AlphaFoldDB" id="A0A9P9EYJ0"/>
<evidence type="ECO:0000313" key="2">
    <source>
        <dbReference type="Proteomes" id="UP000717696"/>
    </source>
</evidence>
<evidence type="ECO:0000313" key="1">
    <source>
        <dbReference type="EMBL" id="KAH7146936.1"/>
    </source>
</evidence>
<sequence>MGLASQSPLRRVVTHHKDTKSAVLIDDELQPFPGFGSNAIAVWQNAQYPAELVNQDPTGSHWRSSWWTTGPISSRSCPTDLPFRELREEETPLQIMFRPWRYTWSPTFFQVVQMLVDRGADAAGIAQRMSPDNVARFEGYEELWAYIKTAEAGVVNISGY</sequence>
<dbReference type="EMBL" id="JAGMUU010000008">
    <property type="protein sequence ID" value="KAH7146936.1"/>
    <property type="molecule type" value="Genomic_DNA"/>
</dbReference>